<accession>A0A975HHD1</accession>
<dbReference type="Proteomes" id="UP000682739">
    <property type="component" value="Chromosome"/>
</dbReference>
<protein>
    <recommendedName>
        <fullName evidence="3">Transmembrane cytochrome oxidase associated protein</fullName>
    </recommendedName>
</protein>
<dbReference type="KEGG" id="psym:J1N51_09130"/>
<evidence type="ECO:0000313" key="2">
    <source>
        <dbReference type="Proteomes" id="UP000682739"/>
    </source>
</evidence>
<evidence type="ECO:0008006" key="3">
    <source>
        <dbReference type="Google" id="ProtNLM"/>
    </source>
</evidence>
<reference evidence="1" key="1">
    <citation type="submission" date="2021-03" db="EMBL/GenBank/DDBJ databases">
        <title>Description of Psychrosphaera ytuae sp. nov. isolated from deep sea sediment of South China Sea.</title>
        <authorList>
            <person name="Zhang J."/>
            <person name="Xu X.-D."/>
        </authorList>
    </citation>
    <scope>NUCLEOTIDE SEQUENCE</scope>
    <source>
        <strain evidence="1">MTZ26</strain>
    </source>
</reference>
<dbReference type="AlphaFoldDB" id="A0A975HHD1"/>
<sequence>MKAKSFFSIFVAMAAIPLLLAYLTLQFNWFTPAATNKGQFMESEVTLQLDKSLPTWSIVYQPANQVCDTLCTEQLYGLNQTFIALGKLQKRVEALVLSNDLDLSKYPATQGIDKHFSALDGDHIYLVDPMGKVVLKYPASEQREDTIQTSKFILSDIKKLLKYARVG</sequence>
<proteinExistence type="predicted"/>
<keyword evidence="2" id="KW-1185">Reference proteome</keyword>
<name>A0A975HHD1_9GAMM</name>
<evidence type="ECO:0000313" key="1">
    <source>
        <dbReference type="EMBL" id="QTH62923.1"/>
    </source>
</evidence>
<dbReference type="EMBL" id="CP072110">
    <property type="protein sequence ID" value="QTH62923.1"/>
    <property type="molecule type" value="Genomic_DNA"/>
</dbReference>
<dbReference type="RefSeq" id="WP_208830607.1">
    <property type="nucleotide sequence ID" value="NZ_CP072110.1"/>
</dbReference>
<gene>
    <name evidence="1" type="ORF">J1N51_09130</name>
</gene>
<organism evidence="1 2">
    <name type="scientific">Psychrosphaera ytuae</name>
    <dbReference type="NCBI Taxonomy" id="2820710"/>
    <lineage>
        <taxon>Bacteria</taxon>
        <taxon>Pseudomonadati</taxon>
        <taxon>Pseudomonadota</taxon>
        <taxon>Gammaproteobacteria</taxon>
        <taxon>Alteromonadales</taxon>
        <taxon>Pseudoalteromonadaceae</taxon>
        <taxon>Psychrosphaera</taxon>
    </lineage>
</organism>